<dbReference type="RefSeq" id="WP_267221925.1">
    <property type="nucleotide sequence ID" value="NZ_JAPCWC010000012.1"/>
</dbReference>
<evidence type="ECO:0000313" key="3">
    <source>
        <dbReference type="Proteomes" id="UP001589858"/>
    </source>
</evidence>
<dbReference type="Pfam" id="PF05257">
    <property type="entry name" value="CHAP"/>
    <property type="match status" value="1"/>
</dbReference>
<accession>A0ABV6SCF2</accession>
<dbReference type="InterPro" id="IPR007921">
    <property type="entry name" value="CHAP_dom"/>
</dbReference>
<organism evidence="2 3">
    <name type="scientific">Novosphingobium clariflavum</name>
    <dbReference type="NCBI Taxonomy" id="2029884"/>
    <lineage>
        <taxon>Bacteria</taxon>
        <taxon>Pseudomonadati</taxon>
        <taxon>Pseudomonadota</taxon>
        <taxon>Alphaproteobacteria</taxon>
        <taxon>Sphingomonadales</taxon>
        <taxon>Sphingomonadaceae</taxon>
        <taxon>Novosphingobium</taxon>
    </lineage>
</organism>
<gene>
    <name evidence="2" type="ORF">ACFFF8_20115</name>
</gene>
<evidence type="ECO:0000313" key="2">
    <source>
        <dbReference type="EMBL" id="MFC0686894.1"/>
    </source>
</evidence>
<keyword evidence="3" id="KW-1185">Reference proteome</keyword>
<evidence type="ECO:0000259" key="1">
    <source>
        <dbReference type="PROSITE" id="PS50911"/>
    </source>
</evidence>
<name>A0ABV6SCF2_9SPHN</name>
<proteinExistence type="predicted"/>
<dbReference type="SUPFAM" id="SSF54001">
    <property type="entry name" value="Cysteine proteinases"/>
    <property type="match status" value="1"/>
</dbReference>
<protein>
    <submittedName>
        <fullName evidence="2">CHAP domain-containing protein</fullName>
    </submittedName>
</protein>
<comment type="caution">
    <text evidence="2">The sequence shown here is derived from an EMBL/GenBank/DDBJ whole genome shotgun (WGS) entry which is preliminary data.</text>
</comment>
<dbReference type="InterPro" id="IPR038765">
    <property type="entry name" value="Papain-like_cys_pep_sf"/>
</dbReference>
<dbReference type="PROSITE" id="PS50911">
    <property type="entry name" value="CHAP"/>
    <property type="match status" value="1"/>
</dbReference>
<sequence length="193" mass="20549">MNNGRVMPVNGTWGSVARAIVKNVVAKQGQTLCRGLLVLLVAVGLTSPAMAAPLQCVPYAREHSGIEIHGDAWSWWNQAKGIYRRGSVPRVGAVVAMAPSSAMPLGHVAVVQKVVDERHILLDHANWSSPGMIEHGALAEDVSAAGDWSEVRVWYAPSRALGSRVNPVFGFIYPQGSDTRTEIAAADSDNSAS</sequence>
<dbReference type="EMBL" id="JBHLTM010000078">
    <property type="protein sequence ID" value="MFC0686894.1"/>
    <property type="molecule type" value="Genomic_DNA"/>
</dbReference>
<feature type="domain" description="Peptidase C51" evidence="1">
    <location>
        <begin position="31"/>
        <end position="152"/>
    </location>
</feature>
<dbReference type="Gene3D" id="3.90.1720.10">
    <property type="entry name" value="endopeptidase domain like (from Nostoc punctiforme)"/>
    <property type="match status" value="1"/>
</dbReference>
<reference evidence="2 3" key="1">
    <citation type="submission" date="2024-09" db="EMBL/GenBank/DDBJ databases">
        <authorList>
            <person name="Sun Q."/>
            <person name="Mori K."/>
        </authorList>
    </citation>
    <scope>NUCLEOTIDE SEQUENCE [LARGE SCALE GENOMIC DNA]</scope>
    <source>
        <strain evidence="2 3">CICC 11035S</strain>
    </source>
</reference>
<dbReference type="Proteomes" id="UP001589858">
    <property type="component" value="Unassembled WGS sequence"/>
</dbReference>